<dbReference type="PANTHER" id="PTHR32322">
    <property type="entry name" value="INNER MEMBRANE TRANSPORTER"/>
    <property type="match status" value="1"/>
</dbReference>
<feature type="transmembrane region" description="Helical" evidence="5">
    <location>
        <begin position="45"/>
        <end position="66"/>
    </location>
</feature>
<dbReference type="Gene3D" id="1.10.3730.20">
    <property type="match status" value="1"/>
</dbReference>
<reference evidence="7 8" key="1">
    <citation type="submission" date="2017-09" db="EMBL/GenBank/DDBJ databases">
        <title>Genome sequences of Natrinema ejinorence JCM 13890T.</title>
        <authorList>
            <person name="Roh S.W."/>
            <person name="Kim Y.B."/>
            <person name="Kim J.Y."/>
        </authorList>
    </citation>
    <scope>NUCLEOTIDE SEQUENCE [LARGE SCALE GENOMIC DNA]</scope>
    <source>
        <strain evidence="7 8">JCM 13890</strain>
    </source>
</reference>
<keyword evidence="3 5" id="KW-1133">Transmembrane helix</keyword>
<evidence type="ECO:0000259" key="6">
    <source>
        <dbReference type="Pfam" id="PF00892"/>
    </source>
</evidence>
<evidence type="ECO:0000256" key="2">
    <source>
        <dbReference type="ARBA" id="ARBA00022692"/>
    </source>
</evidence>
<dbReference type="EMBL" id="NXNI01000002">
    <property type="protein sequence ID" value="PCR88864.1"/>
    <property type="molecule type" value="Genomic_DNA"/>
</dbReference>
<dbReference type="PANTHER" id="PTHR32322:SF2">
    <property type="entry name" value="EAMA DOMAIN-CONTAINING PROTEIN"/>
    <property type="match status" value="1"/>
</dbReference>
<feature type="transmembrane region" description="Helical" evidence="5">
    <location>
        <begin position="166"/>
        <end position="187"/>
    </location>
</feature>
<dbReference type="AlphaFoldDB" id="A0A2A5QPW4"/>
<keyword evidence="4 5" id="KW-0472">Membrane</keyword>
<evidence type="ECO:0000313" key="7">
    <source>
        <dbReference type="EMBL" id="PCR88864.1"/>
    </source>
</evidence>
<name>A0A2A5QPW4_9EURY</name>
<feature type="transmembrane region" description="Helical" evidence="5">
    <location>
        <begin position="72"/>
        <end position="93"/>
    </location>
</feature>
<feature type="domain" description="EamA" evidence="6">
    <location>
        <begin position="14"/>
        <end position="147"/>
    </location>
</feature>
<feature type="transmembrane region" description="Helical" evidence="5">
    <location>
        <begin position="114"/>
        <end position="146"/>
    </location>
</feature>
<sequence>MYRSSVESEMTMDIGIAFAIVAALGLAVQALTVRVATLQGRSSDVLFVVLVVNTVLLAPIAAFSSLDSQLPVSGMAAFAVAGILGTAVGRAFLFEGIKTVGASRAEPIKASTPLHATVLSVLVLGESVTGLQFVGVLTIIGGIAVITWDGSAASRATPEGVPWTGLALPFAAAFCFGLEPIFASIGFREGVPLFVGLAVQAIAGLLAYAVYLTWIGSLPTVGRLRAADLRWYVFAGLSSTTFIFAYYVGLSVSTVGVVVPIMQTSPLVVVLLSVIFLRKLERVTPTVIAAAGIIVTGGVLVALAG</sequence>
<keyword evidence="8" id="KW-1185">Reference proteome</keyword>
<dbReference type="SUPFAM" id="SSF103481">
    <property type="entry name" value="Multidrug resistance efflux transporter EmrE"/>
    <property type="match status" value="2"/>
</dbReference>
<dbReference type="InterPro" id="IPR037185">
    <property type="entry name" value="EmrE-like"/>
</dbReference>
<evidence type="ECO:0000256" key="1">
    <source>
        <dbReference type="ARBA" id="ARBA00004141"/>
    </source>
</evidence>
<protein>
    <submittedName>
        <fullName evidence="7">EamA family transporter</fullName>
    </submittedName>
</protein>
<comment type="caution">
    <text evidence="7">The sequence shown here is derived from an EMBL/GenBank/DDBJ whole genome shotgun (WGS) entry which is preliminary data.</text>
</comment>
<dbReference type="GO" id="GO:0016020">
    <property type="term" value="C:membrane"/>
    <property type="evidence" value="ECO:0007669"/>
    <property type="project" value="UniProtKB-SubCell"/>
</dbReference>
<gene>
    <name evidence="7" type="ORF">CP557_20500</name>
</gene>
<feature type="transmembrane region" description="Helical" evidence="5">
    <location>
        <begin position="12"/>
        <end position="33"/>
    </location>
</feature>
<feature type="transmembrane region" description="Helical" evidence="5">
    <location>
        <begin position="283"/>
        <end position="304"/>
    </location>
</feature>
<proteinExistence type="predicted"/>
<evidence type="ECO:0000256" key="5">
    <source>
        <dbReference type="SAM" id="Phobius"/>
    </source>
</evidence>
<evidence type="ECO:0000313" key="8">
    <source>
        <dbReference type="Proteomes" id="UP000219689"/>
    </source>
</evidence>
<dbReference type="InterPro" id="IPR050638">
    <property type="entry name" value="AA-Vitamin_Transporters"/>
</dbReference>
<feature type="transmembrane region" description="Helical" evidence="5">
    <location>
        <begin position="194"/>
        <end position="217"/>
    </location>
</feature>
<evidence type="ECO:0000256" key="3">
    <source>
        <dbReference type="ARBA" id="ARBA00022989"/>
    </source>
</evidence>
<evidence type="ECO:0000256" key="4">
    <source>
        <dbReference type="ARBA" id="ARBA00023136"/>
    </source>
</evidence>
<feature type="domain" description="EamA" evidence="6">
    <location>
        <begin position="164"/>
        <end position="301"/>
    </location>
</feature>
<dbReference type="InterPro" id="IPR000620">
    <property type="entry name" value="EamA_dom"/>
</dbReference>
<organism evidence="7 8">
    <name type="scientific">Natrinema ejinorense</name>
    <dbReference type="NCBI Taxonomy" id="373386"/>
    <lineage>
        <taxon>Archaea</taxon>
        <taxon>Methanobacteriati</taxon>
        <taxon>Methanobacteriota</taxon>
        <taxon>Stenosarchaea group</taxon>
        <taxon>Halobacteria</taxon>
        <taxon>Halobacteriales</taxon>
        <taxon>Natrialbaceae</taxon>
        <taxon>Natrinema</taxon>
    </lineage>
</organism>
<dbReference type="Pfam" id="PF00892">
    <property type="entry name" value="EamA"/>
    <property type="match status" value="2"/>
</dbReference>
<accession>A0A2A5QPW4</accession>
<comment type="subcellular location">
    <subcellularLocation>
        <location evidence="1">Membrane</location>
        <topology evidence="1">Multi-pass membrane protein</topology>
    </subcellularLocation>
</comment>
<feature type="transmembrane region" description="Helical" evidence="5">
    <location>
        <begin position="229"/>
        <end position="248"/>
    </location>
</feature>
<feature type="transmembrane region" description="Helical" evidence="5">
    <location>
        <begin position="255"/>
        <end position="277"/>
    </location>
</feature>
<dbReference type="Proteomes" id="UP000219689">
    <property type="component" value="Unassembled WGS sequence"/>
</dbReference>
<keyword evidence="2 5" id="KW-0812">Transmembrane</keyword>